<dbReference type="Proteomes" id="UP001594351">
    <property type="component" value="Unassembled WGS sequence"/>
</dbReference>
<evidence type="ECO:0000313" key="1">
    <source>
        <dbReference type="EMBL" id="MFC1852295.1"/>
    </source>
</evidence>
<accession>A0ABV6Z1G7</accession>
<evidence type="ECO:0000313" key="2">
    <source>
        <dbReference type="Proteomes" id="UP001594351"/>
    </source>
</evidence>
<reference evidence="1 2" key="1">
    <citation type="submission" date="2024-09" db="EMBL/GenBank/DDBJ databases">
        <title>Laminarin stimulates single cell rates of sulfate reduction while oxygen inhibits transcriptomic activity in coastal marine sediment.</title>
        <authorList>
            <person name="Lindsay M."/>
            <person name="Orcutt B."/>
            <person name="Emerson D."/>
            <person name="Stepanauskas R."/>
            <person name="D'Angelo T."/>
        </authorList>
    </citation>
    <scope>NUCLEOTIDE SEQUENCE [LARGE SCALE GENOMIC DNA]</scope>
    <source>
        <strain evidence="1">SAG AM-311-K15</strain>
    </source>
</reference>
<sequence>MKIEIVNTLDDDRPQYRLGDAVLLRDNSCGKLALKYVATNQRHFKGTVLYEYASKIDQNNPEPQWKVLKEVVLKKTKEMKLDLPREDELVVHLRMGDTKGFKQSAELCVDYLKDVINRFEIPISQITLVTAIHFGKLLLENQMTKEQVLIAKLNNIKKIRKIFDLFSEKKLKARLYSHKDIDKDFCFLSNAKYLVIGNGHFSVCAAMVSNAECFIPPWAGKGIDVNIDELLNSRKDFPQYD</sequence>
<comment type="caution">
    <text evidence="1">The sequence shown here is derived from an EMBL/GenBank/DDBJ whole genome shotgun (WGS) entry which is preliminary data.</text>
</comment>
<dbReference type="EMBL" id="JBHPBY010000294">
    <property type="protein sequence ID" value="MFC1852295.1"/>
    <property type="molecule type" value="Genomic_DNA"/>
</dbReference>
<gene>
    <name evidence="1" type="ORF">ACFL27_19025</name>
</gene>
<name>A0ABV6Z1G7_UNCC1</name>
<protein>
    <submittedName>
        <fullName evidence="1">Uncharacterized protein</fullName>
    </submittedName>
</protein>
<organism evidence="1 2">
    <name type="scientific">candidate division CSSED10-310 bacterium</name>
    <dbReference type="NCBI Taxonomy" id="2855610"/>
    <lineage>
        <taxon>Bacteria</taxon>
        <taxon>Bacteria division CSSED10-310</taxon>
    </lineage>
</organism>
<keyword evidence="2" id="KW-1185">Reference proteome</keyword>
<proteinExistence type="predicted"/>